<dbReference type="InterPro" id="IPR001944">
    <property type="entry name" value="Glycoside_Hdrlase_35"/>
</dbReference>
<dbReference type="OrthoDB" id="3038at2759"/>
<proteinExistence type="inferred from homology"/>
<accession>A0A2V3J2Z0</accession>
<evidence type="ECO:0000256" key="2">
    <source>
        <dbReference type="ARBA" id="ARBA00022801"/>
    </source>
</evidence>
<dbReference type="Pfam" id="PF21467">
    <property type="entry name" value="BetaGal_gal-bd"/>
    <property type="match status" value="1"/>
</dbReference>
<keyword evidence="3" id="KW-0326">Glycosidase</keyword>
<dbReference type="Pfam" id="PF01301">
    <property type="entry name" value="Glyco_hydro_35"/>
    <property type="match status" value="1"/>
</dbReference>
<dbReference type="EMBL" id="NBIV01000011">
    <property type="protein sequence ID" value="PXF48816.1"/>
    <property type="molecule type" value="Genomic_DNA"/>
</dbReference>
<evidence type="ECO:0000313" key="10">
    <source>
        <dbReference type="EMBL" id="PXF48816.1"/>
    </source>
</evidence>
<keyword evidence="2" id="KW-0378">Hydrolase</keyword>
<feature type="region of interest" description="Disordered" evidence="5">
    <location>
        <begin position="21"/>
        <end position="45"/>
    </location>
</feature>
<feature type="domain" description="Beta-galactosidase galactose-binding" evidence="9">
    <location>
        <begin position="648"/>
        <end position="715"/>
    </location>
</feature>
<evidence type="ECO:0000256" key="4">
    <source>
        <dbReference type="RuleBase" id="RU003679"/>
    </source>
</evidence>
<evidence type="ECO:0000259" key="8">
    <source>
        <dbReference type="Pfam" id="PF21317"/>
    </source>
</evidence>
<protein>
    <submittedName>
        <fullName evidence="10">Beta-galactosidase 8</fullName>
    </submittedName>
</protein>
<dbReference type="Gene3D" id="2.60.120.260">
    <property type="entry name" value="Galactose-binding domain-like"/>
    <property type="match status" value="3"/>
</dbReference>
<comment type="similarity">
    <text evidence="1 4">Belongs to the glycosyl hydrolase 35 family.</text>
</comment>
<comment type="caution">
    <text evidence="10">The sequence shown here is derived from an EMBL/GenBank/DDBJ whole genome shotgun (WGS) entry which is preliminary data.</text>
</comment>
<name>A0A2V3J2Z0_9FLOR</name>
<dbReference type="InterPro" id="IPR048913">
    <property type="entry name" value="BetaGal_gal-bd"/>
</dbReference>
<evidence type="ECO:0000256" key="6">
    <source>
        <dbReference type="SAM" id="Phobius"/>
    </source>
</evidence>
<keyword evidence="6" id="KW-0812">Transmembrane</keyword>
<keyword evidence="6" id="KW-0472">Membrane</keyword>
<organism evidence="10 11">
    <name type="scientific">Gracilariopsis chorda</name>
    <dbReference type="NCBI Taxonomy" id="448386"/>
    <lineage>
        <taxon>Eukaryota</taxon>
        <taxon>Rhodophyta</taxon>
        <taxon>Florideophyceae</taxon>
        <taxon>Rhodymeniophycidae</taxon>
        <taxon>Gracilariales</taxon>
        <taxon>Gracilariaceae</taxon>
        <taxon>Gracilariopsis</taxon>
    </lineage>
</organism>
<evidence type="ECO:0000259" key="7">
    <source>
        <dbReference type="Pfam" id="PF01301"/>
    </source>
</evidence>
<dbReference type="InterPro" id="IPR017853">
    <property type="entry name" value="GH"/>
</dbReference>
<gene>
    <name evidence="10" type="ORF">BWQ96_01372</name>
</gene>
<keyword evidence="11" id="KW-1185">Reference proteome</keyword>
<dbReference type="SUPFAM" id="SSF51445">
    <property type="entry name" value="(Trans)glycosidases"/>
    <property type="match status" value="1"/>
</dbReference>
<feature type="compositionally biased region" description="Polar residues" evidence="5">
    <location>
        <begin position="21"/>
        <end position="43"/>
    </location>
</feature>
<dbReference type="InterPro" id="IPR008979">
    <property type="entry name" value="Galactose-bd-like_sf"/>
</dbReference>
<dbReference type="GO" id="GO:0005975">
    <property type="term" value="P:carbohydrate metabolic process"/>
    <property type="evidence" value="ECO:0007669"/>
    <property type="project" value="InterPro"/>
</dbReference>
<dbReference type="Gene3D" id="3.20.20.80">
    <property type="entry name" value="Glycosidases"/>
    <property type="match status" value="1"/>
</dbReference>
<dbReference type="PRINTS" id="PR00742">
    <property type="entry name" value="GLHYDRLASE35"/>
</dbReference>
<reference evidence="10 11" key="1">
    <citation type="journal article" date="2018" name="Mol. Biol. Evol.">
        <title>Analysis of the draft genome of the red seaweed Gracilariopsis chorda provides insights into genome size evolution in Rhodophyta.</title>
        <authorList>
            <person name="Lee J."/>
            <person name="Yang E.C."/>
            <person name="Graf L."/>
            <person name="Yang J.H."/>
            <person name="Qiu H."/>
            <person name="Zel Zion U."/>
            <person name="Chan C.X."/>
            <person name="Stephens T.G."/>
            <person name="Weber A.P.M."/>
            <person name="Boo G.H."/>
            <person name="Boo S.M."/>
            <person name="Kim K.M."/>
            <person name="Shin Y."/>
            <person name="Jung M."/>
            <person name="Lee S.J."/>
            <person name="Yim H.S."/>
            <person name="Lee J.H."/>
            <person name="Bhattacharya D."/>
            <person name="Yoon H.S."/>
        </authorList>
    </citation>
    <scope>NUCLEOTIDE SEQUENCE [LARGE SCALE GENOMIC DNA]</scope>
    <source>
        <strain evidence="10 11">SKKU-2015</strain>
        <tissue evidence="10">Whole body</tissue>
    </source>
</reference>
<dbReference type="InterPro" id="IPR031330">
    <property type="entry name" value="Gly_Hdrlase_35_cat"/>
</dbReference>
<feature type="domain" description="Beta-galactosidase 1-like first all-beta" evidence="8">
    <location>
        <begin position="488"/>
        <end position="606"/>
    </location>
</feature>
<dbReference type="PANTHER" id="PTHR23421">
    <property type="entry name" value="BETA-GALACTOSIDASE RELATED"/>
    <property type="match status" value="1"/>
</dbReference>
<feature type="transmembrane region" description="Helical" evidence="6">
    <location>
        <begin position="52"/>
        <end position="71"/>
    </location>
</feature>
<feature type="domain" description="Glycoside hydrolase 35 catalytic" evidence="7">
    <location>
        <begin position="112"/>
        <end position="432"/>
    </location>
</feature>
<evidence type="ECO:0000256" key="1">
    <source>
        <dbReference type="ARBA" id="ARBA00009809"/>
    </source>
</evidence>
<sequence>MHRMRRFVIRSQTLCAMPRFRQTTSRPHASSLLTSTPQWPQSRPRSHKLIPAPRLLVTLTALLTVLFILFVPHPSLRPTVRSSTLHGQFAAGPSAEIARAAPRRLSYNSRNFTLDNVRIRMVSGSLHYFRTVPSQWPRLLRYARAMGLNAIETYVPWNLHEQSPGNFRFAGILDLRQFLEHAYRQNLLVLLRPGPYICSEWDLGGLPPYLLAHDSMRLRSMHPKYIGAVERYFDELAHQIAPYIGKPIVALQLENEFGAYGVDDPNYMHWLLRAWRKRSFPSHSLMFFTSDNGGPGTVSRGSPFSANVLKTINLEVNVIEKVAMLKRIQPYAPPMIAEFWTGWFDHWGERHHVRNATDVASNINLVLNHAHASINLYMFFGGTNFGYMAGANIAENRTYLATTTSYDYDAFVTEYADVRKEKFKTAQKVIRNFWHSLNNQEMVNATLEPLPGSPFMSAYAGTVLFTESISLYDVLDIVTDNHLYSRYPLTMEEVGSGYGFIMYRCVLDGPPPAGSNIRILQISGVRDFAYVLADGIMLRTIDRNRQFESDGQTLKRIHLPAETHQLDIIVENRGRVNYGKYIHDRKGILGNVTLDGHILEQFENFAFSFPQDHPLLPDTHGNKTISKLRDSMSGVNAHPPLATRSSPPTFFRGEMSINPGSQEAFGGEFPGTHCRVFGRGVLWVNGFNVGRFHTGVAGPQRSLFVPGALLREGRNEFMVLHMNMHLTRDPPKLQLFEQPDFGSPS</sequence>
<evidence type="ECO:0000313" key="11">
    <source>
        <dbReference type="Proteomes" id="UP000247409"/>
    </source>
</evidence>
<dbReference type="STRING" id="448386.A0A2V3J2Z0"/>
<evidence type="ECO:0000259" key="9">
    <source>
        <dbReference type="Pfam" id="PF21467"/>
    </source>
</evidence>
<evidence type="ECO:0000256" key="5">
    <source>
        <dbReference type="SAM" id="MobiDB-lite"/>
    </source>
</evidence>
<dbReference type="Proteomes" id="UP000247409">
    <property type="component" value="Unassembled WGS sequence"/>
</dbReference>
<dbReference type="AlphaFoldDB" id="A0A2V3J2Z0"/>
<dbReference type="Pfam" id="PF21317">
    <property type="entry name" value="BetaGal_ABD_1"/>
    <property type="match status" value="1"/>
</dbReference>
<keyword evidence="6" id="KW-1133">Transmembrane helix</keyword>
<dbReference type="SUPFAM" id="SSF49785">
    <property type="entry name" value="Galactose-binding domain-like"/>
    <property type="match status" value="1"/>
</dbReference>
<dbReference type="GO" id="GO:0004553">
    <property type="term" value="F:hydrolase activity, hydrolyzing O-glycosyl compounds"/>
    <property type="evidence" value="ECO:0007669"/>
    <property type="project" value="InterPro"/>
</dbReference>
<evidence type="ECO:0000256" key="3">
    <source>
        <dbReference type="ARBA" id="ARBA00023295"/>
    </source>
</evidence>
<dbReference type="InterPro" id="IPR048912">
    <property type="entry name" value="BetaGal1-like_ABD1"/>
</dbReference>